<feature type="transmembrane region" description="Helical" evidence="1">
    <location>
        <begin position="96"/>
        <end position="114"/>
    </location>
</feature>
<proteinExistence type="predicted"/>
<feature type="transmembrane region" description="Helical" evidence="1">
    <location>
        <begin position="67"/>
        <end position="84"/>
    </location>
</feature>
<evidence type="ECO:0008006" key="4">
    <source>
        <dbReference type="Google" id="ProtNLM"/>
    </source>
</evidence>
<evidence type="ECO:0000313" key="2">
    <source>
        <dbReference type="EMBL" id="MBP2620859.1"/>
    </source>
</evidence>
<dbReference type="RefSeq" id="WP_209551185.1">
    <property type="nucleotide sequence ID" value="NZ_QFAY01000010.1"/>
</dbReference>
<keyword evidence="3" id="KW-1185">Reference proteome</keyword>
<evidence type="ECO:0000256" key="1">
    <source>
        <dbReference type="SAM" id="Phobius"/>
    </source>
</evidence>
<dbReference type="Proteomes" id="UP001519349">
    <property type="component" value="Unassembled WGS sequence"/>
</dbReference>
<keyword evidence="1" id="KW-0472">Membrane</keyword>
<name>A0ABS5AWA9_9STRE</name>
<accession>A0ABS5AWA9</accession>
<feature type="transmembrane region" description="Helical" evidence="1">
    <location>
        <begin position="42"/>
        <end position="60"/>
    </location>
</feature>
<dbReference type="EMBL" id="QFAY01000010">
    <property type="protein sequence ID" value="MBP2620859.1"/>
    <property type="molecule type" value="Genomic_DNA"/>
</dbReference>
<comment type="caution">
    <text evidence="2">The sequence shown here is derived from an EMBL/GenBank/DDBJ whole genome shotgun (WGS) entry which is preliminary data.</text>
</comment>
<reference evidence="2 3" key="1">
    <citation type="submission" date="2018-05" db="EMBL/GenBank/DDBJ databases">
        <title>Draft genome sequence of Streptococcus panodentis CCUG 70867T.</title>
        <authorList>
            <person name="Salva-Serra F."/>
            <person name="Mendez V."/>
            <person name="Jaen-Luchoro D."/>
            <person name="Gonzales-Siles L."/>
            <person name="Karlsson R."/>
            <person name="Engstrom-Jakobsson H."/>
            <person name="Busquets A."/>
            <person name="Gomila M."/>
            <person name="Pineiro-Iglesias B."/>
            <person name="Bennasar-Figueras A."/>
            <person name="Seeger M."/>
            <person name="Moore E."/>
        </authorList>
    </citation>
    <scope>NUCLEOTIDE SEQUENCE [LARGE SCALE GENOMIC DNA]</scope>
    <source>
        <strain evidence="2 3">CCUG 70867</strain>
    </source>
</reference>
<sequence>MNKEEGFAMSGMAILGICLLVIGLLIIGYGGVSYGFGLSLDFQSFLVGGLTVALIGAGLIPGLPAAAKLTVLALAALAGLLYIHSMPDDFELMMKLIADVVVLGLAAWLATIFLRK</sequence>
<protein>
    <recommendedName>
        <fullName evidence="4">Integral membrane protein</fullName>
    </recommendedName>
</protein>
<keyword evidence="1" id="KW-0812">Transmembrane</keyword>
<keyword evidence="1" id="KW-1133">Transmembrane helix</keyword>
<gene>
    <name evidence="2" type="ORF">DHL47_05815</name>
</gene>
<evidence type="ECO:0000313" key="3">
    <source>
        <dbReference type="Proteomes" id="UP001519349"/>
    </source>
</evidence>
<organism evidence="2 3">
    <name type="scientific">Streptococcus panodentis</name>
    <dbReference type="NCBI Taxonomy" id="1581472"/>
    <lineage>
        <taxon>Bacteria</taxon>
        <taxon>Bacillati</taxon>
        <taxon>Bacillota</taxon>
        <taxon>Bacilli</taxon>
        <taxon>Lactobacillales</taxon>
        <taxon>Streptococcaceae</taxon>
        <taxon>Streptococcus</taxon>
    </lineage>
</organism>
<feature type="transmembrane region" description="Helical" evidence="1">
    <location>
        <begin position="12"/>
        <end position="36"/>
    </location>
</feature>